<keyword evidence="2" id="KW-1185">Reference proteome</keyword>
<dbReference type="EMBL" id="BTFW01000001">
    <property type="protein sequence ID" value="GMM59496.1"/>
    <property type="molecule type" value="Genomic_DNA"/>
</dbReference>
<comment type="caution">
    <text evidence="1">The sequence shown here is derived from an EMBL/GenBank/DDBJ whole genome shotgun (WGS) entry which is preliminary data.</text>
</comment>
<evidence type="ECO:0000313" key="1">
    <source>
        <dbReference type="EMBL" id="GMM59496.1"/>
    </source>
</evidence>
<name>A0ABQ6P2U1_9SPHN</name>
<accession>A0ABQ6P2U1</accession>
<reference evidence="1 2" key="1">
    <citation type="submission" date="2023-06" db="EMBL/GenBank/DDBJ databases">
        <title>Draft genome sequence of Novosphingobium sp. strain IK01.</title>
        <authorList>
            <person name="Hatamoto M."/>
            <person name="Ikarashi T."/>
            <person name="Yamaguchi T."/>
        </authorList>
    </citation>
    <scope>NUCLEOTIDE SEQUENCE [LARGE SCALE GENOMIC DNA]</scope>
    <source>
        <strain evidence="1 2">IK01</strain>
    </source>
</reference>
<gene>
    <name evidence="1" type="ORF">NUTIK01_02730</name>
</gene>
<organism evidence="1 2">
    <name type="scientific">Novosphingobium pituita</name>
    <dbReference type="NCBI Taxonomy" id="3056842"/>
    <lineage>
        <taxon>Bacteria</taxon>
        <taxon>Pseudomonadati</taxon>
        <taxon>Pseudomonadota</taxon>
        <taxon>Alphaproteobacteria</taxon>
        <taxon>Sphingomonadales</taxon>
        <taxon>Sphingomonadaceae</taxon>
        <taxon>Novosphingobium</taxon>
    </lineage>
</organism>
<evidence type="ECO:0008006" key="3">
    <source>
        <dbReference type="Google" id="ProtNLM"/>
    </source>
</evidence>
<dbReference type="Proteomes" id="UP001187221">
    <property type="component" value="Unassembled WGS sequence"/>
</dbReference>
<proteinExistence type="predicted"/>
<dbReference type="RefSeq" id="WP_317973351.1">
    <property type="nucleotide sequence ID" value="NZ_BTFW01000001.1"/>
</dbReference>
<sequence length="181" mass="19583">MTLDPVWISSELDAIDSLGDKPLEKGRRLEALISAIFSLVSGLEYDGADLLNFYKTEEIDLLFWNDRERDGVHFLDCPLIIECKSSSTPLAGRDLRYFATTLADKGRRSGVLVALGGVAGNERSASAGFYHMTAALGGGVTILVVTREDLLALTTVLDLVALLKRRLLALTRSQILEAGGA</sequence>
<evidence type="ECO:0000313" key="2">
    <source>
        <dbReference type="Proteomes" id="UP001187221"/>
    </source>
</evidence>
<protein>
    <recommendedName>
        <fullName evidence="3">Restriction endonuclease type IV Mrr domain-containing protein</fullName>
    </recommendedName>
</protein>